<gene>
    <name evidence="2" type="ORF">E0E05_13520</name>
</gene>
<reference evidence="2 3" key="1">
    <citation type="journal article" date="2017" name="Int. J. Syst. Evol. Microbiol.">
        <title>Roseitalea porphyridii gen. nov., sp. nov., isolated from a red alga, and reclassification of Hoeflea suaedae Chung et al. 2013 as Pseudohoeflea suaedae gen. nov., comb. nov.</title>
        <authorList>
            <person name="Hyeon J.W."/>
            <person name="Jeong S.E."/>
            <person name="Baek K."/>
            <person name="Jeon C.O."/>
        </authorList>
    </citation>
    <scope>NUCLEOTIDE SEQUENCE [LARGE SCALE GENOMIC DNA]</scope>
    <source>
        <strain evidence="2 3">MA7-20</strain>
    </source>
</reference>
<dbReference type="GeneID" id="90768323"/>
<dbReference type="InterPro" id="IPR009560">
    <property type="entry name" value="DUF1176"/>
</dbReference>
<dbReference type="Pfam" id="PF06674">
    <property type="entry name" value="DUF1176"/>
    <property type="match status" value="1"/>
</dbReference>
<evidence type="ECO:0000313" key="2">
    <source>
        <dbReference type="EMBL" id="QBK31537.1"/>
    </source>
</evidence>
<sequence length="363" mass="39413">MPRPTRPSTFMILAALVGAMLATALPGPAEAREFKRIRDVNVSCTNTLRCDLYITNPRVTLYTVGFRRAAAFEAPVALYLTMREALAAGSEVRFVIDGTEQLTVPVGAFSYRAAIAEYSYDDQEAVRALFAAAKAGERLQVTYRTRNGQATAQFSLAGVVAGAIFMDEVQGRVGREDALQAIGTVADTPETPGAAVDETLADLGAVPAGLQRYYDGVGAPCADFDGAVPDPLGGFTAEITDEIRLVGLRCGSAGAYNAPFAFWKQIDGTYYRLALPVMTEDGPGAEMVAWNAVWDDETDELTAFFRGRGLGDCGVFNRWDIGMVGFNEGFVLREMRVKDECDGEFDETMQSWDRLWPPQPDKS</sequence>
<protein>
    <submittedName>
        <fullName evidence="2">DUF1176 domain-containing protein</fullName>
    </submittedName>
</protein>
<dbReference type="KEGG" id="rpod:E0E05_13520"/>
<keyword evidence="3" id="KW-1185">Reference proteome</keyword>
<dbReference type="AlphaFoldDB" id="A0A4P6V259"/>
<accession>A0A4P6V259</accession>
<organism evidence="2 3">
    <name type="scientific">Roseitalea porphyridii</name>
    <dbReference type="NCBI Taxonomy" id="1852022"/>
    <lineage>
        <taxon>Bacteria</taxon>
        <taxon>Pseudomonadati</taxon>
        <taxon>Pseudomonadota</taxon>
        <taxon>Alphaproteobacteria</taxon>
        <taxon>Hyphomicrobiales</taxon>
        <taxon>Ahrensiaceae</taxon>
        <taxon>Roseitalea</taxon>
    </lineage>
</organism>
<feature type="chain" id="PRO_5020967062" evidence="1">
    <location>
        <begin position="32"/>
        <end position="363"/>
    </location>
</feature>
<feature type="signal peptide" evidence="1">
    <location>
        <begin position="1"/>
        <end position="31"/>
    </location>
</feature>
<proteinExistence type="predicted"/>
<keyword evidence="1" id="KW-0732">Signal</keyword>
<evidence type="ECO:0000313" key="3">
    <source>
        <dbReference type="Proteomes" id="UP000293719"/>
    </source>
</evidence>
<name>A0A4P6V259_9HYPH</name>
<dbReference type="EMBL" id="CP036532">
    <property type="protein sequence ID" value="QBK31537.1"/>
    <property type="molecule type" value="Genomic_DNA"/>
</dbReference>
<dbReference type="RefSeq" id="WP_131617197.1">
    <property type="nucleotide sequence ID" value="NZ_CP036532.1"/>
</dbReference>
<dbReference type="OrthoDB" id="330924at2"/>
<dbReference type="Proteomes" id="UP000293719">
    <property type="component" value="Chromosome"/>
</dbReference>
<evidence type="ECO:0000256" key="1">
    <source>
        <dbReference type="SAM" id="SignalP"/>
    </source>
</evidence>